<accession>A0ABN9W1T1</accession>
<protein>
    <submittedName>
        <fullName evidence="2">Uncharacterized protein</fullName>
    </submittedName>
</protein>
<evidence type="ECO:0000313" key="2">
    <source>
        <dbReference type="EMBL" id="CAK0879959.1"/>
    </source>
</evidence>
<dbReference type="Proteomes" id="UP001189429">
    <property type="component" value="Unassembled WGS sequence"/>
</dbReference>
<reference evidence="2" key="1">
    <citation type="submission" date="2023-10" db="EMBL/GenBank/DDBJ databases">
        <authorList>
            <person name="Chen Y."/>
            <person name="Shah S."/>
            <person name="Dougan E. K."/>
            <person name="Thang M."/>
            <person name="Chan C."/>
        </authorList>
    </citation>
    <scope>NUCLEOTIDE SEQUENCE [LARGE SCALE GENOMIC DNA]</scope>
</reference>
<evidence type="ECO:0000313" key="3">
    <source>
        <dbReference type="Proteomes" id="UP001189429"/>
    </source>
</evidence>
<feature type="region of interest" description="Disordered" evidence="1">
    <location>
        <begin position="31"/>
        <end position="128"/>
    </location>
</feature>
<sequence length="256" mass="27919">MRANFVCPELEDGFTELEWPELPETEARKRITEIREGGTDWRARNPGQKGQQPKSRLENRDVTAIGKGAQKGAREEIKDPGQSPSVFGRAMGGPAPAPDDRSRTPPPAARTQRQRLQRRSWRQRRGWRCEQERHGAGAEAEVAAAARQVGLPAVRRAPAPPRRPRRGTERAFLPPGGRAGQGVAGARARHRALYSCASPMAGGQQGRPLVWSGRSGDGSADTPMAFTITSPLPGFMLAHGTAQVQCLFVQVAIRWA</sequence>
<keyword evidence="3" id="KW-1185">Reference proteome</keyword>
<dbReference type="EMBL" id="CAUYUJ010018023">
    <property type="protein sequence ID" value="CAK0879959.1"/>
    <property type="molecule type" value="Genomic_DNA"/>
</dbReference>
<comment type="caution">
    <text evidence="2">The sequence shown here is derived from an EMBL/GenBank/DDBJ whole genome shotgun (WGS) entry which is preliminary data.</text>
</comment>
<evidence type="ECO:0000256" key="1">
    <source>
        <dbReference type="SAM" id="MobiDB-lite"/>
    </source>
</evidence>
<organism evidence="2 3">
    <name type="scientific">Prorocentrum cordatum</name>
    <dbReference type="NCBI Taxonomy" id="2364126"/>
    <lineage>
        <taxon>Eukaryota</taxon>
        <taxon>Sar</taxon>
        <taxon>Alveolata</taxon>
        <taxon>Dinophyceae</taxon>
        <taxon>Prorocentrales</taxon>
        <taxon>Prorocentraceae</taxon>
        <taxon>Prorocentrum</taxon>
    </lineage>
</organism>
<feature type="region of interest" description="Disordered" evidence="1">
    <location>
        <begin position="156"/>
        <end position="182"/>
    </location>
</feature>
<feature type="compositionally biased region" description="Basic residues" evidence="1">
    <location>
        <begin position="112"/>
        <end position="126"/>
    </location>
</feature>
<gene>
    <name evidence="2" type="ORF">PCOR1329_LOCUS63244</name>
</gene>
<proteinExistence type="predicted"/>
<feature type="compositionally biased region" description="Basic and acidic residues" evidence="1">
    <location>
        <begin position="31"/>
        <end position="43"/>
    </location>
</feature>
<name>A0ABN9W1T1_9DINO</name>